<evidence type="ECO:0000259" key="1">
    <source>
        <dbReference type="Pfam" id="PF13961"/>
    </source>
</evidence>
<organism evidence="2 3">
    <name type="scientific">Trifolium pratense</name>
    <name type="common">Red clover</name>
    <dbReference type="NCBI Taxonomy" id="57577"/>
    <lineage>
        <taxon>Eukaryota</taxon>
        <taxon>Viridiplantae</taxon>
        <taxon>Streptophyta</taxon>
        <taxon>Embryophyta</taxon>
        <taxon>Tracheophyta</taxon>
        <taxon>Spermatophyta</taxon>
        <taxon>Magnoliopsida</taxon>
        <taxon>eudicotyledons</taxon>
        <taxon>Gunneridae</taxon>
        <taxon>Pentapetalae</taxon>
        <taxon>rosids</taxon>
        <taxon>fabids</taxon>
        <taxon>Fabales</taxon>
        <taxon>Fabaceae</taxon>
        <taxon>Papilionoideae</taxon>
        <taxon>50 kb inversion clade</taxon>
        <taxon>NPAAA clade</taxon>
        <taxon>Hologalegina</taxon>
        <taxon>IRL clade</taxon>
        <taxon>Trifolieae</taxon>
        <taxon>Trifolium</taxon>
    </lineage>
</organism>
<accession>A0A2K3LUM6</accession>
<dbReference type="AlphaFoldDB" id="A0A2K3LUM6"/>
<feature type="domain" description="DUF4219" evidence="1">
    <location>
        <begin position="16"/>
        <end position="39"/>
    </location>
</feature>
<proteinExistence type="predicted"/>
<feature type="non-terminal residue" evidence="2">
    <location>
        <position position="94"/>
    </location>
</feature>
<name>A0A2K3LUM6_TRIPR</name>
<evidence type="ECO:0000313" key="2">
    <source>
        <dbReference type="EMBL" id="PNX82244.1"/>
    </source>
</evidence>
<comment type="caution">
    <text evidence="2">The sequence shown here is derived from an EMBL/GenBank/DDBJ whole genome shotgun (WGS) entry which is preliminary data.</text>
</comment>
<dbReference type="InterPro" id="IPR025314">
    <property type="entry name" value="DUF4219"/>
</dbReference>
<gene>
    <name evidence="2" type="ORF">L195_g038273</name>
</gene>
<sequence length="94" mass="10862">MVKSSTASGGIIHHVLTKDNYERWRSVMENYLKGQDLWDDIIIDKKKEPKKDQASKKMKEGKTFHIFQLSKASLNINFNNQNGLESNVLPDIEQ</sequence>
<reference evidence="2 3" key="1">
    <citation type="journal article" date="2014" name="Am. J. Bot.">
        <title>Genome assembly and annotation for red clover (Trifolium pratense; Fabaceae).</title>
        <authorList>
            <person name="Istvanek J."/>
            <person name="Jaros M."/>
            <person name="Krenek A."/>
            <person name="Repkova J."/>
        </authorList>
    </citation>
    <scope>NUCLEOTIDE SEQUENCE [LARGE SCALE GENOMIC DNA]</scope>
    <source>
        <strain evidence="3">cv. Tatra</strain>
        <tissue evidence="2">Young leaves</tissue>
    </source>
</reference>
<dbReference type="ExpressionAtlas" id="A0A2K3LUM6">
    <property type="expression patterns" value="baseline"/>
</dbReference>
<dbReference type="Proteomes" id="UP000236291">
    <property type="component" value="Unassembled WGS sequence"/>
</dbReference>
<protein>
    <recommendedName>
        <fullName evidence="1">DUF4219 domain-containing protein</fullName>
    </recommendedName>
</protein>
<reference evidence="2 3" key="2">
    <citation type="journal article" date="2017" name="Front. Plant Sci.">
        <title>Gene Classification and Mining of Molecular Markers Useful in Red Clover (Trifolium pratense) Breeding.</title>
        <authorList>
            <person name="Istvanek J."/>
            <person name="Dluhosova J."/>
            <person name="Dluhos P."/>
            <person name="Patkova L."/>
            <person name="Nedelnik J."/>
            <person name="Repkova J."/>
        </authorList>
    </citation>
    <scope>NUCLEOTIDE SEQUENCE [LARGE SCALE GENOMIC DNA]</scope>
    <source>
        <strain evidence="3">cv. Tatra</strain>
        <tissue evidence="2">Young leaves</tissue>
    </source>
</reference>
<dbReference type="Pfam" id="PF13961">
    <property type="entry name" value="DUF4219"/>
    <property type="match status" value="1"/>
</dbReference>
<dbReference type="EMBL" id="ASHM01041587">
    <property type="protein sequence ID" value="PNX82244.1"/>
    <property type="molecule type" value="Genomic_DNA"/>
</dbReference>
<evidence type="ECO:0000313" key="3">
    <source>
        <dbReference type="Proteomes" id="UP000236291"/>
    </source>
</evidence>